<comment type="caution">
    <text evidence="1">The sequence shown here is derived from an EMBL/GenBank/DDBJ whole genome shotgun (WGS) entry which is preliminary data.</text>
</comment>
<proteinExistence type="predicted"/>
<protein>
    <recommendedName>
        <fullName evidence="3">DUF2268 domain-containing protein</fullName>
    </recommendedName>
</protein>
<dbReference type="Proteomes" id="UP000580568">
    <property type="component" value="Unassembled WGS sequence"/>
</dbReference>
<evidence type="ECO:0000313" key="2">
    <source>
        <dbReference type="Proteomes" id="UP000580568"/>
    </source>
</evidence>
<dbReference type="RefSeq" id="WP_183278842.1">
    <property type="nucleotide sequence ID" value="NZ_BLZR01000001.1"/>
</dbReference>
<dbReference type="AlphaFoldDB" id="A0A6V8SLP0"/>
<organism evidence="1 2">
    <name type="scientific">Clostridium fungisolvens</name>
    <dbReference type="NCBI Taxonomy" id="1604897"/>
    <lineage>
        <taxon>Bacteria</taxon>
        <taxon>Bacillati</taxon>
        <taxon>Bacillota</taxon>
        <taxon>Clostridia</taxon>
        <taxon>Eubacteriales</taxon>
        <taxon>Clostridiaceae</taxon>
        <taxon>Clostridium</taxon>
    </lineage>
</organism>
<sequence>MNINDSMIKNYLADEDDYVNHWLFYNILDNGEYTFDKPNPNKEYKDKVNEIYEKIYISLSKFTPYNASIFSKLFPNWIELIEDINIILAVGCPPPYDAMVREYDGVEYVIFDLIRFISYEKDSNDIISLIRGMITHEFTHICIHKTYPFTENGYINKLKYITFDEGFAHILAFSDNITSYDFSKIIKSHFEDTLNTLRIALSETDTLKQKEYLEKSSSGAYWSKFAAISGKLYLASNIDHLHDIYNSGPSNMTTKMGLYS</sequence>
<keyword evidence="2" id="KW-1185">Reference proteome</keyword>
<dbReference type="EMBL" id="BLZR01000001">
    <property type="protein sequence ID" value="GFP77472.1"/>
    <property type="molecule type" value="Genomic_DNA"/>
</dbReference>
<evidence type="ECO:0008006" key="3">
    <source>
        <dbReference type="Google" id="ProtNLM"/>
    </source>
</evidence>
<reference evidence="1 2" key="1">
    <citation type="submission" date="2020-07" db="EMBL/GenBank/DDBJ databases">
        <title>A new beta-1,3-glucan-decomposing anaerobic bacterium isolated from anoxic soil subjected to biological soil disinfestation.</title>
        <authorList>
            <person name="Ueki A."/>
            <person name="Tonouchi A."/>
        </authorList>
    </citation>
    <scope>NUCLEOTIDE SEQUENCE [LARGE SCALE GENOMIC DNA]</scope>
    <source>
        <strain evidence="1 2">TW1</strain>
    </source>
</reference>
<evidence type="ECO:0000313" key="1">
    <source>
        <dbReference type="EMBL" id="GFP77472.1"/>
    </source>
</evidence>
<gene>
    <name evidence="1" type="ORF">bsdtw1_03600</name>
</gene>
<accession>A0A6V8SLP0</accession>
<name>A0A6V8SLP0_9CLOT</name>